<dbReference type="EC" id="2.7.11.1" evidence="1"/>
<dbReference type="Gene3D" id="1.10.510.10">
    <property type="entry name" value="Transferase(Phosphotransferase) domain 1"/>
    <property type="match status" value="1"/>
</dbReference>
<dbReference type="GO" id="GO:0005524">
    <property type="term" value="F:ATP binding"/>
    <property type="evidence" value="ECO:0007669"/>
    <property type="project" value="UniProtKB-KW"/>
</dbReference>
<reference evidence="9" key="1">
    <citation type="submission" date="2015-07" db="EMBL/GenBank/DDBJ databases">
        <title>Adaptation to a free-living lifestyle via gene acquisitions in the diplomonad Trepomonas sp. PC1.</title>
        <authorList>
            <person name="Xu F."/>
            <person name="Jerlstrom-Hultqvist J."/>
            <person name="Kolisko M."/>
            <person name="Simpson A.G.B."/>
            <person name="Roger A.J."/>
            <person name="Svard S.G."/>
            <person name="Andersson J.O."/>
        </authorList>
    </citation>
    <scope>NUCLEOTIDE SEQUENCE</scope>
    <source>
        <strain evidence="9">PC1</strain>
    </source>
</reference>
<feature type="signal peptide" evidence="7">
    <location>
        <begin position="1"/>
        <end position="22"/>
    </location>
</feature>
<dbReference type="PANTHER" id="PTHR43671">
    <property type="entry name" value="SERINE/THREONINE-PROTEIN KINASE NEK"/>
    <property type="match status" value="1"/>
</dbReference>
<dbReference type="SUPFAM" id="SSF56112">
    <property type="entry name" value="Protein kinase-like (PK-like)"/>
    <property type="match status" value="1"/>
</dbReference>
<dbReference type="InterPro" id="IPR011009">
    <property type="entry name" value="Kinase-like_dom_sf"/>
</dbReference>
<keyword evidence="4 9" id="KW-0418">Kinase</keyword>
<evidence type="ECO:0000256" key="1">
    <source>
        <dbReference type="ARBA" id="ARBA00012513"/>
    </source>
</evidence>
<feature type="domain" description="Protein kinase" evidence="8">
    <location>
        <begin position="1"/>
        <end position="84"/>
    </location>
</feature>
<keyword evidence="7" id="KW-0732">Signal</keyword>
<keyword evidence="5" id="KW-0067">ATP-binding</keyword>
<feature type="non-terminal residue" evidence="9">
    <location>
        <position position="1"/>
    </location>
</feature>
<dbReference type="Pfam" id="PF00069">
    <property type="entry name" value="Pkinase"/>
    <property type="match status" value="1"/>
</dbReference>
<proteinExistence type="predicted"/>
<dbReference type="InterPro" id="IPR000719">
    <property type="entry name" value="Prot_kinase_dom"/>
</dbReference>
<organism evidence="9">
    <name type="scientific">Trepomonas sp. PC1</name>
    <dbReference type="NCBI Taxonomy" id="1076344"/>
    <lineage>
        <taxon>Eukaryota</taxon>
        <taxon>Metamonada</taxon>
        <taxon>Diplomonadida</taxon>
        <taxon>Hexamitidae</taxon>
        <taxon>Hexamitinae</taxon>
        <taxon>Trepomonas</taxon>
    </lineage>
</organism>
<accession>A0A146K5D2</accession>
<dbReference type="InterPro" id="IPR050660">
    <property type="entry name" value="NEK_Ser/Thr_kinase"/>
</dbReference>
<keyword evidence="6" id="KW-0175">Coiled coil</keyword>
<name>A0A146K5D2_9EUKA</name>
<keyword evidence="2" id="KW-0808">Transferase</keyword>
<evidence type="ECO:0000256" key="7">
    <source>
        <dbReference type="SAM" id="SignalP"/>
    </source>
</evidence>
<evidence type="ECO:0000256" key="3">
    <source>
        <dbReference type="ARBA" id="ARBA00022741"/>
    </source>
</evidence>
<evidence type="ECO:0000259" key="8">
    <source>
        <dbReference type="PROSITE" id="PS50011"/>
    </source>
</evidence>
<sequence>KPYSNACDIWSLGAVWFQLLFGQEAFNAQTPYLLVNQMLNRQFSKPISGSGYPKFENVIDQMLQVDPSKRPTSVELITKFQLPLNYEIDTNLEKTILLHDKSSNNSPILAHHDIQQLLKNDDYSNYIEEVAVQEQHFTSNQNQSLNFNCQSSVNADQQSLTINKTSQHIEGSTSHLKKENIEEFVVINMSDITNQTDIQEFGQDVKNSEEYKELIKQKELMEQKYEQEKEQLLKRIQMLEEKNGVQKENNE</sequence>
<feature type="chain" id="PRO_5007526560" description="non-specific serine/threonine protein kinase" evidence="7">
    <location>
        <begin position="23"/>
        <end position="251"/>
    </location>
</feature>
<gene>
    <name evidence="9" type="ORF">TPC1_17404</name>
</gene>
<evidence type="ECO:0000256" key="2">
    <source>
        <dbReference type="ARBA" id="ARBA00022679"/>
    </source>
</evidence>
<dbReference type="EMBL" id="GDID01005522">
    <property type="protein sequence ID" value="JAP91084.1"/>
    <property type="molecule type" value="Transcribed_RNA"/>
</dbReference>
<dbReference type="PANTHER" id="PTHR43671:SF13">
    <property type="entry name" value="SERINE_THREONINE-PROTEIN KINASE NEK2"/>
    <property type="match status" value="1"/>
</dbReference>
<keyword evidence="3" id="KW-0547">Nucleotide-binding</keyword>
<evidence type="ECO:0000313" key="9">
    <source>
        <dbReference type="EMBL" id="JAP91084.1"/>
    </source>
</evidence>
<feature type="coiled-coil region" evidence="6">
    <location>
        <begin position="208"/>
        <end position="249"/>
    </location>
</feature>
<protein>
    <recommendedName>
        <fullName evidence="1">non-specific serine/threonine protein kinase</fullName>
        <ecNumber evidence="1">2.7.11.1</ecNumber>
    </recommendedName>
</protein>
<dbReference type="PROSITE" id="PS50011">
    <property type="entry name" value="PROTEIN_KINASE_DOM"/>
    <property type="match status" value="1"/>
</dbReference>
<evidence type="ECO:0000256" key="6">
    <source>
        <dbReference type="SAM" id="Coils"/>
    </source>
</evidence>
<evidence type="ECO:0000256" key="5">
    <source>
        <dbReference type="ARBA" id="ARBA00022840"/>
    </source>
</evidence>
<evidence type="ECO:0000256" key="4">
    <source>
        <dbReference type="ARBA" id="ARBA00022777"/>
    </source>
</evidence>
<dbReference type="AlphaFoldDB" id="A0A146K5D2"/>
<dbReference type="GO" id="GO:0004674">
    <property type="term" value="F:protein serine/threonine kinase activity"/>
    <property type="evidence" value="ECO:0007669"/>
    <property type="project" value="UniProtKB-EC"/>
</dbReference>